<protein>
    <recommendedName>
        <fullName evidence="11">Type II secretion system protein GspI C-terminal domain-containing protein</fullName>
    </recommendedName>
</protein>
<dbReference type="Pfam" id="PF02501">
    <property type="entry name" value="T2SSI"/>
    <property type="match status" value="1"/>
</dbReference>
<evidence type="ECO:0000256" key="10">
    <source>
        <dbReference type="SAM" id="Phobius"/>
    </source>
</evidence>
<sequence>MNKQTKGFTLIEVMVALAIIAIALSSLIKASGSHTNSAAYLKSKTLAHYVAMNEVAELQTKRQWPSLGTKEGSAEMANMEWFWTREVEKTGDQTGNIRSLKFTVYMDEDRSRSVAQILAFISNPANSQPAANNNANRNNNGNQNNGNQTGGNQTGNNRPGTGTGR</sequence>
<keyword evidence="7 10" id="KW-1133">Transmembrane helix</keyword>
<dbReference type="InterPro" id="IPR045584">
    <property type="entry name" value="Pilin-like"/>
</dbReference>
<dbReference type="InterPro" id="IPR012902">
    <property type="entry name" value="N_methyl_site"/>
</dbReference>
<evidence type="ECO:0000256" key="2">
    <source>
        <dbReference type="ARBA" id="ARBA00008358"/>
    </source>
</evidence>
<feature type="compositionally biased region" description="Low complexity" evidence="9">
    <location>
        <begin position="154"/>
        <end position="165"/>
    </location>
</feature>
<dbReference type="GO" id="GO:0005886">
    <property type="term" value="C:plasma membrane"/>
    <property type="evidence" value="ECO:0007669"/>
    <property type="project" value="UniProtKB-SubCell"/>
</dbReference>
<keyword evidence="8 10" id="KW-0472">Membrane</keyword>
<reference evidence="12" key="1">
    <citation type="submission" date="2018-06" db="EMBL/GenBank/DDBJ databases">
        <authorList>
            <person name="Zhirakovskaya E."/>
        </authorList>
    </citation>
    <scope>NUCLEOTIDE SEQUENCE</scope>
</reference>
<keyword evidence="3" id="KW-1003">Cell membrane</keyword>
<evidence type="ECO:0000313" key="12">
    <source>
        <dbReference type="EMBL" id="VAW64227.1"/>
    </source>
</evidence>
<gene>
    <name evidence="12" type="ORF">MNBD_GAMMA09-1355</name>
</gene>
<keyword evidence="6 10" id="KW-0812">Transmembrane</keyword>
<evidence type="ECO:0000256" key="3">
    <source>
        <dbReference type="ARBA" id="ARBA00022475"/>
    </source>
</evidence>
<dbReference type="InterPro" id="IPR010052">
    <property type="entry name" value="T2SS_protein-GspI"/>
</dbReference>
<dbReference type="AlphaFoldDB" id="A0A3B0XM35"/>
<dbReference type="NCBIfam" id="TIGR02532">
    <property type="entry name" value="IV_pilin_GFxxxE"/>
    <property type="match status" value="1"/>
</dbReference>
<dbReference type="SUPFAM" id="SSF54523">
    <property type="entry name" value="Pili subunits"/>
    <property type="match status" value="1"/>
</dbReference>
<organism evidence="12">
    <name type="scientific">hydrothermal vent metagenome</name>
    <dbReference type="NCBI Taxonomy" id="652676"/>
    <lineage>
        <taxon>unclassified sequences</taxon>
        <taxon>metagenomes</taxon>
        <taxon>ecological metagenomes</taxon>
    </lineage>
</organism>
<dbReference type="Gene3D" id="3.30.1300.30">
    <property type="entry name" value="GSPII I/J protein-like"/>
    <property type="match status" value="1"/>
</dbReference>
<dbReference type="InterPro" id="IPR003413">
    <property type="entry name" value="T2SS_GspI_C"/>
</dbReference>
<feature type="domain" description="Type II secretion system protein GspI C-terminal" evidence="11">
    <location>
        <begin position="41"/>
        <end position="121"/>
    </location>
</feature>
<dbReference type="Pfam" id="PF07963">
    <property type="entry name" value="N_methyl"/>
    <property type="match status" value="1"/>
</dbReference>
<comment type="subcellular location">
    <subcellularLocation>
        <location evidence="1">Cell inner membrane</location>
        <topology evidence="1">Single-pass membrane protein</topology>
    </subcellularLocation>
</comment>
<dbReference type="EMBL" id="UOFI01000054">
    <property type="protein sequence ID" value="VAW64227.1"/>
    <property type="molecule type" value="Genomic_DNA"/>
</dbReference>
<evidence type="ECO:0000259" key="11">
    <source>
        <dbReference type="Pfam" id="PF02501"/>
    </source>
</evidence>
<evidence type="ECO:0000256" key="1">
    <source>
        <dbReference type="ARBA" id="ARBA00004377"/>
    </source>
</evidence>
<evidence type="ECO:0000256" key="5">
    <source>
        <dbReference type="ARBA" id="ARBA00022519"/>
    </source>
</evidence>
<dbReference type="PANTHER" id="PTHR38779">
    <property type="entry name" value="TYPE II SECRETION SYSTEM PROTEIN I-RELATED"/>
    <property type="match status" value="1"/>
</dbReference>
<proteinExistence type="inferred from homology"/>
<keyword evidence="5" id="KW-0997">Cell inner membrane</keyword>
<feature type="region of interest" description="Disordered" evidence="9">
    <location>
        <begin position="127"/>
        <end position="165"/>
    </location>
</feature>
<comment type="similarity">
    <text evidence="2">Belongs to the GSP I family.</text>
</comment>
<evidence type="ECO:0000256" key="6">
    <source>
        <dbReference type="ARBA" id="ARBA00022692"/>
    </source>
</evidence>
<keyword evidence="4" id="KW-0488">Methylation</keyword>
<dbReference type="NCBIfam" id="TIGR01707">
    <property type="entry name" value="gspI"/>
    <property type="match status" value="1"/>
</dbReference>
<dbReference type="PANTHER" id="PTHR38779:SF2">
    <property type="entry name" value="TYPE II SECRETION SYSTEM PROTEIN I-RELATED"/>
    <property type="match status" value="1"/>
</dbReference>
<evidence type="ECO:0000256" key="9">
    <source>
        <dbReference type="SAM" id="MobiDB-lite"/>
    </source>
</evidence>
<dbReference type="GO" id="GO:0015628">
    <property type="term" value="P:protein secretion by the type II secretion system"/>
    <property type="evidence" value="ECO:0007669"/>
    <property type="project" value="InterPro"/>
</dbReference>
<dbReference type="GO" id="GO:0015627">
    <property type="term" value="C:type II protein secretion system complex"/>
    <property type="evidence" value="ECO:0007669"/>
    <property type="project" value="InterPro"/>
</dbReference>
<feature type="compositionally biased region" description="Low complexity" evidence="9">
    <location>
        <begin position="127"/>
        <end position="147"/>
    </location>
</feature>
<evidence type="ECO:0000256" key="8">
    <source>
        <dbReference type="ARBA" id="ARBA00023136"/>
    </source>
</evidence>
<name>A0A3B0XM35_9ZZZZ</name>
<feature type="transmembrane region" description="Helical" evidence="10">
    <location>
        <begin position="7"/>
        <end position="28"/>
    </location>
</feature>
<accession>A0A3B0XM35</accession>
<dbReference type="PROSITE" id="PS00409">
    <property type="entry name" value="PROKAR_NTER_METHYL"/>
    <property type="match status" value="1"/>
</dbReference>
<evidence type="ECO:0000256" key="7">
    <source>
        <dbReference type="ARBA" id="ARBA00022989"/>
    </source>
</evidence>
<evidence type="ECO:0000256" key="4">
    <source>
        <dbReference type="ARBA" id="ARBA00022481"/>
    </source>
</evidence>